<dbReference type="EMBL" id="JAGQHS010000169">
    <property type="protein sequence ID" value="MCA9758404.1"/>
    <property type="molecule type" value="Genomic_DNA"/>
</dbReference>
<gene>
    <name evidence="1" type="ORF">KDA27_21590</name>
</gene>
<proteinExistence type="predicted"/>
<comment type="caution">
    <text evidence="1">The sequence shown here is derived from an EMBL/GenBank/DDBJ whole genome shotgun (WGS) entry which is preliminary data.</text>
</comment>
<reference evidence="1" key="2">
    <citation type="journal article" date="2021" name="Microbiome">
        <title>Successional dynamics and alternative stable states in a saline activated sludge microbial community over 9 years.</title>
        <authorList>
            <person name="Wang Y."/>
            <person name="Ye J."/>
            <person name="Ju F."/>
            <person name="Liu L."/>
            <person name="Boyd J.A."/>
            <person name="Deng Y."/>
            <person name="Parks D.H."/>
            <person name="Jiang X."/>
            <person name="Yin X."/>
            <person name="Woodcroft B.J."/>
            <person name="Tyson G.W."/>
            <person name="Hugenholtz P."/>
            <person name="Polz M.F."/>
            <person name="Zhang T."/>
        </authorList>
    </citation>
    <scope>NUCLEOTIDE SEQUENCE</scope>
    <source>
        <strain evidence="1">HKST-UBA02</strain>
    </source>
</reference>
<dbReference type="Proteomes" id="UP000739538">
    <property type="component" value="Unassembled WGS sequence"/>
</dbReference>
<name>A0A956SGB5_UNCEI</name>
<evidence type="ECO:0000313" key="2">
    <source>
        <dbReference type="Proteomes" id="UP000739538"/>
    </source>
</evidence>
<organism evidence="1 2">
    <name type="scientific">Eiseniibacteriota bacterium</name>
    <dbReference type="NCBI Taxonomy" id="2212470"/>
    <lineage>
        <taxon>Bacteria</taxon>
        <taxon>Candidatus Eiseniibacteriota</taxon>
    </lineage>
</organism>
<evidence type="ECO:0000313" key="1">
    <source>
        <dbReference type="EMBL" id="MCA9758404.1"/>
    </source>
</evidence>
<dbReference type="AlphaFoldDB" id="A0A956SGB5"/>
<sequence>MPRPASSHPRFQISASRLAFRRTSSPLILALLAGAVLTSLGGDALGRATLETTSAPIWDSSSDPRDVGGFVNGSSALGRAAGDTLGFGYVDGDGFAVLGEVWTFDHGGADPFEGITATDLTSQSNVWGRHVDGAGWDADPLNDVAAPVLRGSGSAYIGAFASEARALCWDGDIGYGNYWCQELHSPVLSRGASSDVDFSWVHFNDTEPNFDYVTCFFERVSDGERFEIVQYTGEIGLAGNHPVDPPVGATESITLTSDDFLGATEFRIVFEMTSDNAWSDEDGLFETSYGPMALDDVVVTEVGGSVLGQYAFESDLEGWTASACPGVGSLVGVAALSGYVIEDACDCGLSGNVLEMHDDNGEHPYGQNAMVVTPPVDVESDVRPLLPAEGNLQIFADWDQYSVMPRANGVFYRPGWMYYPWVCDLTGESGWSPRVGQNTYFFVGEDPTCDWYRASGTSTDVPVPMDAEQVRFVYEVYASCDVFGIPPDQCTQITNTTPLIDNIEIRFTVTPNAPAVVWDVGTNFQDGFAQNTVVNDPHMPGRADVSRNLNFGNTVPLILADSLAIGGPVVSSEETRWEARLWFRLPRVGPGADARYTTWRDRVADGHAIDPSLAGSGNPVEFTWAYMDSAQQGTSAFRNRFCSYFREDDDDFDPSFPELSDANEILADDVLFPGTQVEYFISANYLSEPTQSYLLPDTSGGYFDDFEILPGWRDDGGVWKYPCFLEIETLRRARTLAQDAFAMAGIECDQFDYRAPCLCGTAPLNRTLDPRNTNGMTVLQLLGYRGVWVHTGQYGEFFPDDFELFSDYLTAGVCGTDRRGLIFSGPRAISGGYWSGVSMFNNEMGAELVSDDYRGLSGDENFCVRLEAPSGGGEAYGTDHSGGTYSYGAFGNGCPDPHRFGVFSPFGSGVGNRVYVNETNGMETGFAQIVNEGVSPYNFRTVLDGASWYYLAGQDTNGGCSIDYASRVEAVSNEIRAAVEWIYGVDDIPTLCVDPCDGDLTGIEPGGVLPVVATRLEAGMPNPFRPSTTLRYTLSVEGPVDLAIFDVSGRRIRTLATGELSA</sequence>
<protein>
    <submittedName>
        <fullName evidence="1">Uncharacterized protein</fullName>
    </submittedName>
</protein>
<feature type="non-terminal residue" evidence="1">
    <location>
        <position position="1062"/>
    </location>
</feature>
<accession>A0A956SGB5</accession>
<reference evidence="1" key="1">
    <citation type="submission" date="2020-04" db="EMBL/GenBank/DDBJ databases">
        <authorList>
            <person name="Zhang T."/>
        </authorList>
    </citation>
    <scope>NUCLEOTIDE SEQUENCE</scope>
    <source>
        <strain evidence="1">HKST-UBA02</strain>
    </source>
</reference>